<dbReference type="PANTHER" id="PTHR21661">
    <property type="entry name" value="EPOXIDE HYDROLASE 1-RELATED"/>
    <property type="match status" value="1"/>
</dbReference>
<evidence type="ECO:0000256" key="1">
    <source>
        <dbReference type="ARBA" id="ARBA00010088"/>
    </source>
</evidence>
<protein>
    <recommendedName>
        <fullName evidence="4">Epoxide hydrolase N-terminal domain-containing protein</fullName>
    </recommendedName>
</protein>
<dbReference type="InterPro" id="IPR029058">
    <property type="entry name" value="AB_hydrolase_fold"/>
</dbReference>
<feature type="domain" description="Epoxide hydrolase N-terminal" evidence="4">
    <location>
        <begin position="4"/>
        <end position="113"/>
    </location>
</feature>
<evidence type="ECO:0000259" key="4">
    <source>
        <dbReference type="Pfam" id="PF06441"/>
    </source>
</evidence>
<keyword evidence="3" id="KW-0378">Hydrolase</keyword>
<comment type="similarity">
    <text evidence="1">Belongs to the peptidase S33 family.</text>
</comment>
<dbReference type="Pfam" id="PF06441">
    <property type="entry name" value="EHN"/>
    <property type="match status" value="1"/>
</dbReference>
<dbReference type="PRINTS" id="PR00412">
    <property type="entry name" value="EPOXHYDRLASE"/>
</dbReference>
<keyword evidence="2" id="KW-0058">Aromatic hydrocarbons catabolism</keyword>
<sequence>MAEKPFTLAVPDADLELLRKKLELTRLPDELEGSKWDYGVPLEDIKRLVAKWKDGFDWRAAEAKINAIPQFTRDIEVEGHGTLNVHYVHQKSELQNAIPLLFVHGWPGHFMEVAKLLPLLTAVAPDQPSFHVVAFSLPGFGFSEAPKEKGFAISQYAEVGHKLMLALGYNEYVTQGGDWGFLITRVIAQKYGGKHAKAWHTNFPVTGPPSLTYSPGLFLRFLVTPFSAEEKKGIERTMWFRSKGRGYFEEQSTNPQTLGYSLADSPAGLLAWIHEKLVTWTDGYPWTDDESEYFCVVKGDMSSKPVLTPSPLIVEVLTWISIYWFSRPGPAASVRIYYEASTAKDWDKTQYVPIPFGISLFPKELARVPKLWTRAIGKLVFASEHESGGHFAAHEKPAELADDLKKMFGVGGPAFGIVTGKSGYTAA</sequence>
<dbReference type="InterPro" id="IPR010497">
    <property type="entry name" value="Epoxide_hydro_N"/>
</dbReference>
<dbReference type="InterPro" id="IPR000639">
    <property type="entry name" value="Epox_hydrolase-like"/>
</dbReference>
<evidence type="ECO:0000313" key="6">
    <source>
        <dbReference type="Proteomes" id="UP001497453"/>
    </source>
</evidence>
<accession>A0ABP1E0E6</accession>
<dbReference type="EMBL" id="OZ037950">
    <property type="protein sequence ID" value="CAL1713415.1"/>
    <property type="molecule type" value="Genomic_DNA"/>
</dbReference>
<organism evidence="5 6">
    <name type="scientific">Somion occarium</name>
    <dbReference type="NCBI Taxonomy" id="3059160"/>
    <lineage>
        <taxon>Eukaryota</taxon>
        <taxon>Fungi</taxon>
        <taxon>Dikarya</taxon>
        <taxon>Basidiomycota</taxon>
        <taxon>Agaricomycotina</taxon>
        <taxon>Agaricomycetes</taxon>
        <taxon>Polyporales</taxon>
        <taxon>Cerrenaceae</taxon>
        <taxon>Somion</taxon>
    </lineage>
</organism>
<dbReference type="Proteomes" id="UP001497453">
    <property type="component" value="Chromosome 7"/>
</dbReference>
<evidence type="ECO:0000256" key="3">
    <source>
        <dbReference type="ARBA" id="ARBA00022801"/>
    </source>
</evidence>
<dbReference type="PANTHER" id="PTHR21661:SF35">
    <property type="entry name" value="EPOXIDE HYDROLASE"/>
    <property type="match status" value="1"/>
</dbReference>
<reference evidence="6" key="1">
    <citation type="submission" date="2024-04" db="EMBL/GenBank/DDBJ databases">
        <authorList>
            <person name="Shaw F."/>
            <person name="Minotto A."/>
        </authorList>
    </citation>
    <scope>NUCLEOTIDE SEQUENCE [LARGE SCALE GENOMIC DNA]</scope>
</reference>
<evidence type="ECO:0000313" key="5">
    <source>
        <dbReference type="EMBL" id="CAL1713415.1"/>
    </source>
</evidence>
<dbReference type="InterPro" id="IPR016292">
    <property type="entry name" value="Epoxide_hydrolase"/>
</dbReference>
<dbReference type="PIRSF" id="PIRSF001112">
    <property type="entry name" value="Epoxide_hydrolase"/>
    <property type="match status" value="1"/>
</dbReference>
<keyword evidence="6" id="KW-1185">Reference proteome</keyword>
<proteinExistence type="inferred from homology"/>
<evidence type="ECO:0000256" key="2">
    <source>
        <dbReference type="ARBA" id="ARBA00022797"/>
    </source>
</evidence>
<name>A0ABP1E0E6_9APHY</name>
<gene>
    <name evidence="5" type="ORF">GFSPODELE1_LOCUS9291</name>
</gene>
<dbReference type="SUPFAM" id="SSF53474">
    <property type="entry name" value="alpha/beta-Hydrolases"/>
    <property type="match status" value="1"/>
</dbReference>
<dbReference type="Gene3D" id="3.40.50.1820">
    <property type="entry name" value="alpha/beta hydrolase"/>
    <property type="match status" value="1"/>
</dbReference>